<protein>
    <recommendedName>
        <fullName evidence="4">Spore coat protein</fullName>
    </recommendedName>
</protein>
<proteinExistence type="predicted"/>
<organism evidence="2 3">
    <name type="scientific">Ornithinibacillus salinisoli</name>
    <dbReference type="NCBI Taxonomy" id="1848459"/>
    <lineage>
        <taxon>Bacteria</taxon>
        <taxon>Bacillati</taxon>
        <taxon>Bacillota</taxon>
        <taxon>Bacilli</taxon>
        <taxon>Bacillales</taxon>
        <taxon>Bacillaceae</taxon>
        <taxon>Ornithinibacillus</taxon>
    </lineage>
</organism>
<evidence type="ECO:0008006" key="4">
    <source>
        <dbReference type="Google" id="ProtNLM"/>
    </source>
</evidence>
<name>A0ABW4VXN9_9BACI</name>
<evidence type="ECO:0000256" key="1">
    <source>
        <dbReference type="SAM" id="MobiDB-lite"/>
    </source>
</evidence>
<feature type="region of interest" description="Disordered" evidence="1">
    <location>
        <begin position="74"/>
        <end position="98"/>
    </location>
</feature>
<gene>
    <name evidence="2" type="ORF">ACFSJF_04485</name>
</gene>
<reference evidence="3" key="1">
    <citation type="journal article" date="2019" name="Int. J. Syst. Evol. Microbiol.">
        <title>The Global Catalogue of Microorganisms (GCM) 10K type strain sequencing project: providing services to taxonomists for standard genome sequencing and annotation.</title>
        <authorList>
            <consortium name="The Broad Institute Genomics Platform"/>
            <consortium name="The Broad Institute Genome Sequencing Center for Infectious Disease"/>
            <person name="Wu L."/>
            <person name="Ma J."/>
        </authorList>
    </citation>
    <scope>NUCLEOTIDE SEQUENCE [LARGE SCALE GENOMIC DNA]</scope>
    <source>
        <strain evidence="3">R28</strain>
    </source>
</reference>
<accession>A0ABW4VXN9</accession>
<dbReference type="EMBL" id="JBHUHQ010000009">
    <property type="protein sequence ID" value="MFD2043531.1"/>
    <property type="molecule type" value="Genomic_DNA"/>
</dbReference>
<dbReference type="Proteomes" id="UP001597383">
    <property type="component" value="Unassembled WGS sequence"/>
</dbReference>
<sequence>MTYYYQPGIPIYYGVYNPRQPHTNMPNQGWSPFPQQQLVKEIGENKGNVCAFAPDQTVTYNKLNVAHWPSDDYKTPHPKGFTHTMHTQQFPGQYIPHR</sequence>
<evidence type="ECO:0000313" key="3">
    <source>
        <dbReference type="Proteomes" id="UP001597383"/>
    </source>
</evidence>
<keyword evidence="3" id="KW-1185">Reference proteome</keyword>
<comment type="caution">
    <text evidence="2">The sequence shown here is derived from an EMBL/GenBank/DDBJ whole genome shotgun (WGS) entry which is preliminary data.</text>
</comment>
<dbReference type="RefSeq" id="WP_377555257.1">
    <property type="nucleotide sequence ID" value="NZ_JBHUHQ010000009.1"/>
</dbReference>
<evidence type="ECO:0000313" key="2">
    <source>
        <dbReference type="EMBL" id="MFD2043531.1"/>
    </source>
</evidence>